<evidence type="ECO:0000256" key="6">
    <source>
        <dbReference type="ARBA" id="ARBA00023136"/>
    </source>
</evidence>
<dbReference type="InParanoid" id="A0A2I0MVP9"/>
<dbReference type="AlphaFoldDB" id="A0A2I0MVP9"/>
<keyword evidence="7 11" id="KW-0675">Receptor</keyword>
<feature type="transmembrane region" description="Helical" evidence="9">
    <location>
        <begin position="24"/>
        <end position="48"/>
    </location>
</feature>
<keyword evidence="5" id="KW-0297">G-protein coupled receptor</keyword>
<evidence type="ECO:0000313" key="11">
    <source>
        <dbReference type="EMBL" id="PKK33747.1"/>
    </source>
</evidence>
<dbReference type="GO" id="GO:0001594">
    <property type="term" value="F:trace-amine receptor activity"/>
    <property type="evidence" value="ECO:0007669"/>
    <property type="project" value="TreeGrafter"/>
</dbReference>
<proteinExistence type="predicted"/>
<keyword evidence="12" id="KW-1185">Reference proteome</keyword>
<dbReference type="Proteomes" id="UP000053872">
    <property type="component" value="Unassembled WGS sequence"/>
</dbReference>
<dbReference type="InterPro" id="IPR017452">
    <property type="entry name" value="GPCR_Rhodpsn_7TM"/>
</dbReference>
<feature type="transmembrane region" description="Helical" evidence="9">
    <location>
        <begin position="68"/>
        <end position="85"/>
    </location>
</feature>
<dbReference type="STRING" id="8932.A0A2I0MVP9"/>
<evidence type="ECO:0000256" key="7">
    <source>
        <dbReference type="ARBA" id="ARBA00023170"/>
    </source>
</evidence>
<dbReference type="Pfam" id="PF00001">
    <property type="entry name" value="7tm_1"/>
    <property type="match status" value="1"/>
</dbReference>
<keyword evidence="8" id="KW-0807">Transducer</keyword>
<keyword evidence="2" id="KW-1003">Cell membrane</keyword>
<organism evidence="11 12">
    <name type="scientific">Columba livia</name>
    <name type="common">Rock dove</name>
    <dbReference type="NCBI Taxonomy" id="8932"/>
    <lineage>
        <taxon>Eukaryota</taxon>
        <taxon>Metazoa</taxon>
        <taxon>Chordata</taxon>
        <taxon>Craniata</taxon>
        <taxon>Vertebrata</taxon>
        <taxon>Euteleostomi</taxon>
        <taxon>Archelosauria</taxon>
        <taxon>Archosauria</taxon>
        <taxon>Dinosauria</taxon>
        <taxon>Saurischia</taxon>
        <taxon>Theropoda</taxon>
        <taxon>Coelurosauria</taxon>
        <taxon>Aves</taxon>
        <taxon>Neognathae</taxon>
        <taxon>Neoaves</taxon>
        <taxon>Columbimorphae</taxon>
        <taxon>Columbiformes</taxon>
        <taxon>Columbidae</taxon>
        <taxon>Columba</taxon>
    </lineage>
</organism>
<keyword evidence="6 9" id="KW-0472">Membrane</keyword>
<dbReference type="InterPro" id="IPR050569">
    <property type="entry name" value="TAAR"/>
</dbReference>
<dbReference type="Gene3D" id="1.20.1070.10">
    <property type="entry name" value="Rhodopsin 7-helix transmembrane proteins"/>
    <property type="match status" value="1"/>
</dbReference>
<feature type="domain" description="G-protein coupled receptors family 1 profile" evidence="10">
    <location>
        <begin position="40"/>
        <end position="125"/>
    </location>
</feature>
<evidence type="ECO:0000256" key="5">
    <source>
        <dbReference type="ARBA" id="ARBA00023040"/>
    </source>
</evidence>
<comment type="caution">
    <text evidence="11">The sequence shown here is derived from an EMBL/GenBank/DDBJ whole genome shotgun (WGS) entry which is preliminary data.</text>
</comment>
<dbReference type="EMBL" id="AKCR02000002">
    <property type="protein sequence ID" value="PKK33747.1"/>
    <property type="molecule type" value="Genomic_DNA"/>
</dbReference>
<keyword evidence="3 9" id="KW-0812">Transmembrane</keyword>
<protein>
    <submittedName>
        <fullName evidence="11">Trace amine-associated receptor 5-like</fullName>
    </submittedName>
</protein>
<evidence type="ECO:0000259" key="10">
    <source>
        <dbReference type="PROSITE" id="PS50262"/>
    </source>
</evidence>
<dbReference type="PANTHER" id="PTHR24249:SF307">
    <property type="entry name" value="TRACE AMINE-ASSOCIATED RECEPTOR 5"/>
    <property type="match status" value="1"/>
</dbReference>
<dbReference type="InterPro" id="IPR000276">
    <property type="entry name" value="GPCR_Rhodpsn"/>
</dbReference>
<name>A0A2I0MVP9_COLLI</name>
<evidence type="ECO:0000256" key="2">
    <source>
        <dbReference type="ARBA" id="ARBA00022475"/>
    </source>
</evidence>
<sequence length="125" mass="14189">MLIILCYEVNGSCYGTHHIFGIHLAFYLACALGTLITVLRNLPVIAVILQFKAPPTNHQHTSTSLQHLSLTLAPLLLGLTMLLFSTNQSVKSCWYFRDDFCRLHTFLGTLFRLTYAFHLYLISID</sequence>
<dbReference type="PANTHER" id="PTHR24249">
    <property type="entry name" value="HISTAMINE RECEPTOR-RELATED G-PROTEIN COUPLED RECEPTOR"/>
    <property type="match status" value="1"/>
</dbReference>
<dbReference type="GO" id="GO:0005886">
    <property type="term" value="C:plasma membrane"/>
    <property type="evidence" value="ECO:0007669"/>
    <property type="project" value="UniProtKB-SubCell"/>
</dbReference>
<dbReference type="PROSITE" id="PS50262">
    <property type="entry name" value="G_PROTEIN_RECEP_F1_2"/>
    <property type="match status" value="1"/>
</dbReference>
<evidence type="ECO:0000256" key="3">
    <source>
        <dbReference type="ARBA" id="ARBA00022692"/>
    </source>
</evidence>
<evidence type="ECO:0000256" key="9">
    <source>
        <dbReference type="SAM" id="Phobius"/>
    </source>
</evidence>
<evidence type="ECO:0000256" key="8">
    <source>
        <dbReference type="ARBA" id="ARBA00023224"/>
    </source>
</evidence>
<dbReference type="SUPFAM" id="SSF81321">
    <property type="entry name" value="Family A G protein-coupled receptor-like"/>
    <property type="match status" value="1"/>
</dbReference>
<keyword evidence="4 9" id="KW-1133">Transmembrane helix</keyword>
<gene>
    <name evidence="11" type="ORF">A306_00000746</name>
</gene>
<reference evidence="11 12" key="1">
    <citation type="journal article" date="2013" name="Science">
        <title>Genomic diversity and evolution of the head crest in the rock pigeon.</title>
        <authorList>
            <person name="Shapiro M.D."/>
            <person name="Kronenberg Z."/>
            <person name="Li C."/>
            <person name="Domyan E.T."/>
            <person name="Pan H."/>
            <person name="Campbell M."/>
            <person name="Tan H."/>
            <person name="Huff C.D."/>
            <person name="Hu H."/>
            <person name="Vickrey A.I."/>
            <person name="Nielsen S.C."/>
            <person name="Stringham S.A."/>
            <person name="Hu H."/>
            <person name="Willerslev E."/>
            <person name="Gilbert M.T."/>
            <person name="Yandell M."/>
            <person name="Zhang G."/>
            <person name="Wang J."/>
        </authorList>
    </citation>
    <scope>NUCLEOTIDE SEQUENCE [LARGE SCALE GENOMIC DNA]</scope>
    <source>
        <tissue evidence="11">Blood</tissue>
    </source>
</reference>
<comment type="subcellular location">
    <subcellularLocation>
        <location evidence="1">Cell membrane</location>
        <topology evidence="1">Multi-pass membrane protein</topology>
    </subcellularLocation>
</comment>
<evidence type="ECO:0000313" key="12">
    <source>
        <dbReference type="Proteomes" id="UP000053872"/>
    </source>
</evidence>
<accession>A0A2I0MVP9</accession>
<feature type="transmembrane region" description="Helical" evidence="9">
    <location>
        <begin position="106"/>
        <end position="124"/>
    </location>
</feature>
<evidence type="ECO:0000256" key="1">
    <source>
        <dbReference type="ARBA" id="ARBA00004651"/>
    </source>
</evidence>
<evidence type="ECO:0000256" key="4">
    <source>
        <dbReference type="ARBA" id="ARBA00022989"/>
    </source>
</evidence>